<accession>A0A9P6H9I8</accession>
<reference evidence="2" key="1">
    <citation type="journal article" date="2020" name="Nat. Commun.">
        <title>Large-scale genome sequencing of mycorrhizal fungi provides insights into the early evolution of symbiotic traits.</title>
        <authorList>
            <person name="Miyauchi S."/>
            <person name="Kiss E."/>
            <person name="Kuo A."/>
            <person name="Drula E."/>
            <person name="Kohler A."/>
            <person name="Sanchez-Garcia M."/>
            <person name="Morin E."/>
            <person name="Andreopoulos B."/>
            <person name="Barry K.W."/>
            <person name="Bonito G."/>
            <person name="Buee M."/>
            <person name="Carver A."/>
            <person name="Chen C."/>
            <person name="Cichocki N."/>
            <person name="Clum A."/>
            <person name="Culley D."/>
            <person name="Crous P.W."/>
            <person name="Fauchery L."/>
            <person name="Girlanda M."/>
            <person name="Hayes R.D."/>
            <person name="Keri Z."/>
            <person name="LaButti K."/>
            <person name="Lipzen A."/>
            <person name="Lombard V."/>
            <person name="Magnuson J."/>
            <person name="Maillard F."/>
            <person name="Murat C."/>
            <person name="Nolan M."/>
            <person name="Ohm R.A."/>
            <person name="Pangilinan J."/>
            <person name="Pereira M.F."/>
            <person name="Perotto S."/>
            <person name="Peter M."/>
            <person name="Pfister S."/>
            <person name="Riley R."/>
            <person name="Sitrit Y."/>
            <person name="Stielow J.B."/>
            <person name="Szollosi G."/>
            <person name="Zifcakova L."/>
            <person name="Stursova M."/>
            <person name="Spatafora J.W."/>
            <person name="Tedersoo L."/>
            <person name="Vaario L.M."/>
            <person name="Yamada A."/>
            <person name="Yan M."/>
            <person name="Wang P."/>
            <person name="Xu J."/>
            <person name="Bruns T."/>
            <person name="Baldrian P."/>
            <person name="Vilgalys R."/>
            <person name="Dunand C."/>
            <person name="Henrissat B."/>
            <person name="Grigoriev I.V."/>
            <person name="Hibbett D."/>
            <person name="Nagy L.G."/>
            <person name="Martin F.M."/>
        </authorList>
    </citation>
    <scope>NUCLEOTIDE SEQUENCE</scope>
    <source>
        <strain evidence="2">UH-Tt-Lm1</strain>
    </source>
</reference>
<dbReference type="InterPro" id="IPR011009">
    <property type="entry name" value="Kinase-like_dom_sf"/>
</dbReference>
<evidence type="ECO:0000313" key="3">
    <source>
        <dbReference type="Proteomes" id="UP000736335"/>
    </source>
</evidence>
<dbReference type="PROSITE" id="PS50011">
    <property type="entry name" value="PROTEIN_KINASE_DOM"/>
    <property type="match status" value="1"/>
</dbReference>
<keyword evidence="2" id="KW-0808">Transferase</keyword>
<protein>
    <submittedName>
        <fullName evidence="2">Kinase-like domain-containing protein</fullName>
    </submittedName>
</protein>
<gene>
    <name evidence="2" type="ORF">BJ322DRAFT_204638</name>
</gene>
<dbReference type="InterPro" id="IPR051681">
    <property type="entry name" value="Ser/Thr_Kinases-Pseudokinases"/>
</dbReference>
<dbReference type="EMBL" id="WIUZ02000012">
    <property type="protein sequence ID" value="KAF9782225.1"/>
    <property type="molecule type" value="Genomic_DNA"/>
</dbReference>
<evidence type="ECO:0000259" key="1">
    <source>
        <dbReference type="PROSITE" id="PS50011"/>
    </source>
</evidence>
<dbReference type="InterPro" id="IPR001245">
    <property type="entry name" value="Ser-Thr/Tyr_kinase_cat_dom"/>
</dbReference>
<dbReference type="SUPFAM" id="SSF56112">
    <property type="entry name" value="Protein kinase-like (PK-like)"/>
    <property type="match status" value="1"/>
</dbReference>
<dbReference type="GO" id="GO:0005524">
    <property type="term" value="F:ATP binding"/>
    <property type="evidence" value="ECO:0007669"/>
    <property type="project" value="InterPro"/>
</dbReference>
<dbReference type="Pfam" id="PF07714">
    <property type="entry name" value="PK_Tyr_Ser-Thr"/>
    <property type="match status" value="1"/>
</dbReference>
<reference evidence="2" key="2">
    <citation type="submission" date="2020-11" db="EMBL/GenBank/DDBJ databases">
        <authorList>
            <consortium name="DOE Joint Genome Institute"/>
            <person name="Kuo A."/>
            <person name="Miyauchi S."/>
            <person name="Kiss E."/>
            <person name="Drula E."/>
            <person name="Kohler A."/>
            <person name="Sanchez-Garcia M."/>
            <person name="Andreopoulos B."/>
            <person name="Barry K.W."/>
            <person name="Bonito G."/>
            <person name="Buee M."/>
            <person name="Carver A."/>
            <person name="Chen C."/>
            <person name="Cichocki N."/>
            <person name="Clum A."/>
            <person name="Culley D."/>
            <person name="Crous P.W."/>
            <person name="Fauchery L."/>
            <person name="Girlanda M."/>
            <person name="Hayes R."/>
            <person name="Keri Z."/>
            <person name="Labutti K."/>
            <person name="Lipzen A."/>
            <person name="Lombard V."/>
            <person name="Magnuson J."/>
            <person name="Maillard F."/>
            <person name="Morin E."/>
            <person name="Murat C."/>
            <person name="Nolan M."/>
            <person name="Ohm R."/>
            <person name="Pangilinan J."/>
            <person name="Pereira M."/>
            <person name="Perotto S."/>
            <person name="Peter M."/>
            <person name="Riley R."/>
            <person name="Sitrit Y."/>
            <person name="Stielow B."/>
            <person name="Szollosi G."/>
            <person name="Zifcakova L."/>
            <person name="Stursova M."/>
            <person name="Spatafora J.W."/>
            <person name="Tedersoo L."/>
            <person name="Vaario L.-M."/>
            <person name="Yamada A."/>
            <person name="Yan M."/>
            <person name="Wang P."/>
            <person name="Xu J."/>
            <person name="Bruns T."/>
            <person name="Baldrian P."/>
            <person name="Vilgalys R."/>
            <person name="Henrissat B."/>
            <person name="Grigoriev I.V."/>
            <person name="Hibbett D."/>
            <person name="Nagy L.G."/>
            <person name="Martin F.M."/>
        </authorList>
    </citation>
    <scope>NUCLEOTIDE SEQUENCE</scope>
    <source>
        <strain evidence="2">UH-Tt-Lm1</strain>
    </source>
</reference>
<dbReference type="GO" id="GO:0004674">
    <property type="term" value="F:protein serine/threonine kinase activity"/>
    <property type="evidence" value="ECO:0007669"/>
    <property type="project" value="TreeGrafter"/>
</dbReference>
<sequence>MALRCRKFFPVKLITHNLRRPFRRSHRDTAEAAVADAEYASQTAGVPADEDTELQLVQPLELNSGDVVIHGDHPVRAGTFADIWEGSVDGFAVVIKSYRRYSTTDSAHVRMRHRNEALACCQLSHPNIVPFRGVYATPKYALALVYDSMGRRCLREYTRETETVMGVRLLVDIARGLLHMHDMGIVHGNLATENVLVDCDGAARIAGLGSAFVPKNHGIWSERDADLRSYGTAPELLRPDPPQSRPQPTKESDIYAFALLAWELFAGHVPFPNIPQAAATYLLASGERPPRPDHPELCDEIWDLIERCWGGDPSCRPPIDNVLAILQEQLSKPLCV</sequence>
<keyword evidence="3" id="KW-1185">Reference proteome</keyword>
<comment type="caution">
    <text evidence="2">The sequence shown here is derived from an EMBL/GenBank/DDBJ whole genome shotgun (WGS) entry which is preliminary data.</text>
</comment>
<organism evidence="2 3">
    <name type="scientific">Thelephora terrestris</name>
    <dbReference type="NCBI Taxonomy" id="56493"/>
    <lineage>
        <taxon>Eukaryota</taxon>
        <taxon>Fungi</taxon>
        <taxon>Dikarya</taxon>
        <taxon>Basidiomycota</taxon>
        <taxon>Agaricomycotina</taxon>
        <taxon>Agaricomycetes</taxon>
        <taxon>Thelephorales</taxon>
        <taxon>Thelephoraceae</taxon>
        <taxon>Thelephora</taxon>
    </lineage>
</organism>
<dbReference type="AlphaFoldDB" id="A0A9P6H9I8"/>
<dbReference type="OrthoDB" id="26722at2759"/>
<feature type="domain" description="Protein kinase" evidence="1">
    <location>
        <begin position="69"/>
        <end position="330"/>
    </location>
</feature>
<proteinExistence type="predicted"/>
<dbReference type="InterPro" id="IPR000719">
    <property type="entry name" value="Prot_kinase_dom"/>
</dbReference>
<keyword evidence="2" id="KW-0418">Kinase</keyword>
<dbReference type="Gene3D" id="1.10.510.10">
    <property type="entry name" value="Transferase(Phosphotransferase) domain 1"/>
    <property type="match status" value="1"/>
</dbReference>
<dbReference type="Proteomes" id="UP000736335">
    <property type="component" value="Unassembled WGS sequence"/>
</dbReference>
<dbReference type="PANTHER" id="PTHR44329">
    <property type="entry name" value="SERINE/THREONINE-PROTEIN KINASE TNNI3K-RELATED"/>
    <property type="match status" value="1"/>
</dbReference>
<name>A0A9P6H9I8_9AGAM</name>
<evidence type="ECO:0000313" key="2">
    <source>
        <dbReference type="EMBL" id="KAF9782225.1"/>
    </source>
</evidence>